<gene>
    <name evidence="6" type="ORF">F6X38_11680</name>
</gene>
<evidence type="ECO:0000256" key="4">
    <source>
        <dbReference type="SAM" id="Phobius"/>
    </source>
</evidence>
<dbReference type="Proteomes" id="UP000432089">
    <property type="component" value="Unassembled WGS sequence"/>
</dbReference>
<dbReference type="Pfam" id="PF25954">
    <property type="entry name" value="Beta-barrel_RND_2"/>
    <property type="match status" value="1"/>
</dbReference>
<organism evidence="6 7">
    <name type="scientific">Plantimonas leprariae</name>
    <dbReference type="NCBI Taxonomy" id="2615207"/>
    <lineage>
        <taxon>Bacteria</taxon>
        <taxon>Pseudomonadati</taxon>
        <taxon>Pseudomonadota</taxon>
        <taxon>Alphaproteobacteria</taxon>
        <taxon>Hyphomicrobiales</taxon>
        <taxon>Aurantimonadaceae</taxon>
        <taxon>Plantimonas</taxon>
    </lineage>
</organism>
<evidence type="ECO:0000256" key="2">
    <source>
        <dbReference type="SAM" id="Coils"/>
    </source>
</evidence>
<comment type="caution">
    <text evidence="6">The sequence shown here is derived from an EMBL/GenBank/DDBJ whole genome shotgun (WGS) entry which is preliminary data.</text>
</comment>
<feature type="domain" description="CusB-like beta-barrel" evidence="5">
    <location>
        <begin position="238"/>
        <end position="306"/>
    </location>
</feature>
<keyword evidence="4" id="KW-1133">Transmembrane helix</keyword>
<keyword evidence="4" id="KW-0812">Transmembrane</keyword>
<keyword evidence="7" id="KW-1185">Reference proteome</keyword>
<reference evidence="6 7" key="1">
    <citation type="submission" date="2019-09" db="EMBL/GenBank/DDBJ databases">
        <title>YIM 132180 draft genome.</title>
        <authorList>
            <person name="Zhang K."/>
        </authorList>
    </citation>
    <scope>NUCLEOTIDE SEQUENCE [LARGE SCALE GENOMIC DNA]</scope>
    <source>
        <strain evidence="6 7">YIM 132180</strain>
    </source>
</reference>
<feature type="compositionally biased region" description="Low complexity" evidence="3">
    <location>
        <begin position="399"/>
        <end position="414"/>
    </location>
</feature>
<dbReference type="EMBL" id="VZDO01000008">
    <property type="protein sequence ID" value="KAB0679877.1"/>
    <property type="molecule type" value="Genomic_DNA"/>
</dbReference>
<feature type="transmembrane region" description="Helical" evidence="4">
    <location>
        <begin position="7"/>
        <end position="24"/>
    </location>
</feature>
<dbReference type="InterPro" id="IPR006143">
    <property type="entry name" value="RND_pump_MFP"/>
</dbReference>
<evidence type="ECO:0000313" key="6">
    <source>
        <dbReference type="EMBL" id="KAB0679877.1"/>
    </source>
</evidence>
<evidence type="ECO:0000259" key="5">
    <source>
        <dbReference type="Pfam" id="PF25954"/>
    </source>
</evidence>
<dbReference type="InterPro" id="IPR058792">
    <property type="entry name" value="Beta-barrel_RND_2"/>
</dbReference>
<feature type="coiled-coil region" evidence="2">
    <location>
        <begin position="141"/>
        <end position="192"/>
    </location>
</feature>
<dbReference type="RefSeq" id="WP_150969996.1">
    <property type="nucleotide sequence ID" value="NZ_VZDO01000008.1"/>
</dbReference>
<proteinExistence type="inferred from homology"/>
<evidence type="ECO:0000313" key="7">
    <source>
        <dbReference type="Proteomes" id="UP000432089"/>
    </source>
</evidence>
<dbReference type="SUPFAM" id="SSF111369">
    <property type="entry name" value="HlyD-like secretion proteins"/>
    <property type="match status" value="1"/>
</dbReference>
<name>A0A7V7PPK0_9HYPH</name>
<accession>A0A7V7PPK0</accession>
<protein>
    <submittedName>
        <fullName evidence="6">Efflux RND transporter periplasmic adaptor subunit</fullName>
    </submittedName>
</protein>
<dbReference type="Gene3D" id="2.40.50.100">
    <property type="match status" value="1"/>
</dbReference>
<feature type="region of interest" description="Disordered" evidence="3">
    <location>
        <begin position="375"/>
        <end position="414"/>
    </location>
</feature>
<dbReference type="NCBIfam" id="TIGR01730">
    <property type="entry name" value="RND_mfp"/>
    <property type="match status" value="1"/>
</dbReference>
<dbReference type="AlphaFoldDB" id="A0A7V7PPK0"/>
<keyword evidence="2" id="KW-0175">Coiled coil</keyword>
<evidence type="ECO:0000256" key="3">
    <source>
        <dbReference type="SAM" id="MobiDB-lite"/>
    </source>
</evidence>
<dbReference type="Gene3D" id="2.40.30.170">
    <property type="match status" value="1"/>
</dbReference>
<dbReference type="PANTHER" id="PTHR30469">
    <property type="entry name" value="MULTIDRUG RESISTANCE PROTEIN MDTA"/>
    <property type="match status" value="1"/>
</dbReference>
<comment type="similarity">
    <text evidence="1">Belongs to the membrane fusion protein (MFP) (TC 8.A.1) family.</text>
</comment>
<dbReference type="GO" id="GO:1990281">
    <property type="term" value="C:efflux pump complex"/>
    <property type="evidence" value="ECO:0007669"/>
    <property type="project" value="TreeGrafter"/>
</dbReference>
<keyword evidence="4" id="KW-0472">Membrane</keyword>
<evidence type="ECO:0000256" key="1">
    <source>
        <dbReference type="ARBA" id="ARBA00009477"/>
    </source>
</evidence>
<sequence length="414" mass="44244">MAFLKQIVVTLAVVVGGMVVWMMLDPRPGQFILGALPDDQAALRRAVAAISAKPETGEKAGATPVERGRNQRPTIVFAGTVGEADTRTQMRAIATGEAEHSVVVYPDTTGIIATVPLKSGDAVASGAPLAILQKDTEELAVDRARIALDAADEKLLRYQRLAESRAVSSVEANDAVRERDNARLDLRAAEVALAKRTIVAPLGGRVGIVNVEPGDLVSNQNAITTVDDRTRLRAIFYAPEAFVQDLKVGQPVEAVATARPENLYRGTISAIDSRLDETSRTLRTEALLDNAADELRPGMSFVITLKLPGERLLAVDPLAVQWERDGAFVWKIVDNKVEKAPVRVVERSIDRIILTSTAVKLNDRVVVEGVQSVREGGSVEVRGEPRPPAGPANEDDGPSAEASPTRAAEAAAGR</sequence>
<dbReference type="PANTHER" id="PTHR30469:SF11">
    <property type="entry name" value="BLL4320 PROTEIN"/>
    <property type="match status" value="1"/>
</dbReference>
<dbReference type="GO" id="GO:0015562">
    <property type="term" value="F:efflux transmembrane transporter activity"/>
    <property type="evidence" value="ECO:0007669"/>
    <property type="project" value="TreeGrafter"/>
</dbReference>
<dbReference type="Gene3D" id="1.10.287.470">
    <property type="entry name" value="Helix hairpin bin"/>
    <property type="match status" value="1"/>
</dbReference>
<dbReference type="Gene3D" id="2.40.420.20">
    <property type="match status" value="1"/>
</dbReference>